<dbReference type="PRINTS" id="PR00332">
    <property type="entry name" value="HISTRIAD"/>
</dbReference>
<dbReference type="InterPro" id="IPR019808">
    <property type="entry name" value="Histidine_triad_CS"/>
</dbReference>
<dbReference type="PROSITE" id="PS51084">
    <property type="entry name" value="HIT_2"/>
    <property type="match status" value="1"/>
</dbReference>
<evidence type="ECO:0000256" key="2">
    <source>
        <dbReference type="PIRSR" id="PIRSR601310-3"/>
    </source>
</evidence>
<feature type="short sequence motif" description="Histidine triad motif" evidence="2 3">
    <location>
        <begin position="110"/>
        <end position="114"/>
    </location>
</feature>
<dbReference type="Pfam" id="PF01230">
    <property type="entry name" value="HIT"/>
    <property type="match status" value="1"/>
</dbReference>
<proteinExistence type="predicted"/>
<evidence type="ECO:0000259" key="4">
    <source>
        <dbReference type="PROSITE" id="PS51084"/>
    </source>
</evidence>
<name>A0A0F6CKZ7_MYCGL</name>
<dbReference type="Proteomes" id="UP000018735">
    <property type="component" value="Chromosome"/>
</dbReference>
<dbReference type="GO" id="GO:0003824">
    <property type="term" value="F:catalytic activity"/>
    <property type="evidence" value="ECO:0007669"/>
    <property type="project" value="InterPro"/>
</dbReference>
<evidence type="ECO:0000256" key="1">
    <source>
        <dbReference type="PIRSR" id="PIRSR601310-1"/>
    </source>
</evidence>
<dbReference type="InterPro" id="IPR039384">
    <property type="entry name" value="HINT"/>
</dbReference>
<dbReference type="HOGENOM" id="CLU_056776_3_2_14"/>
<dbReference type="PANTHER" id="PTHR46648:SF1">
    <property type="entry name" value="ADENOSINE 5'-MONOPHOSPHORAMIDASE HNT1"/>
    <property type="match status" value="1"/>
</dbReference>
<dbReference type="EMBL" id="CP006916">
    <property type="protein sequence ID" value="AHB99769.1"/>
    <property type="molecule type" value="Genomic_DNA"/>
</dbReference>
<organism evidence="5 6">
    <name type="scientific">Mycoplasmoides gallisepticum S6</name>
    <dbReference type="NCBI Taxonomy" id="1006581"/>
    <lineage>
        <taxon>Bacteria</taxon>
        <taxon>Bacillati</taxon>
        <taxon>Mycoplasmatota</taxon>
        <taxon>Mycoplasmoidales</taxon>
        <taxon>Mycoplasmoidaceae</taxon>
        <taxon>Mycoplasmoides</taxon>
    </lineage>
</organism>
<gene>
    <name evidence="5" type="ORF">GCW_02870</name>
</gene>
<reference evidence="5 6" key="1">
    <citation type="journal article" date="2011" name="PLoS ONE">
        <title>Core proteome of the minimal cell: comparative proteomics of three mollicute species.</title>
        <authorList>
            <person name="Fisunov G.Y."/>
            <person name="Alexeev D.G."/>
            <person name="Bazaleev N.A."/>
            <person name="Ladygina V.G."/>
            <person name="Galyamina M.A."/>
            <person name="Kondratov I.G."/>
            <person name="Zhukova N.A."/>
            <person name="Serebryakova M.V."/>
            <person name="Demina I.A."/>
            <person name="Govorun V.M."/>
        </authorList>
    </citation>
    <scope>NUCLEOTIDE SEQUENCE [LARGE SCALE GENOMIC DNA]</scope>
    <source>
        <strain evidence="5 6">S6</strain>
    </source>
</reference>
<accession>A0A0F6CKZ7</accession>
<dbReference type="AlphaFoldDB" id="A0A0F6CKZ7"/>
<dbReference type="InterPro" id="IPR001310">
    <property type="entry name" value="Histidine_triad_HIT"/>
</dbReference>
<evidence type="ECO:0000313" key="5">
    <source>
        <dbReference type="EMBL" id="AHB99769.1"/>
    </source>
</evidence>
<dbReference type="PROSITE" id="PS00892">
    <property type="entry name" value="HIT_1"/>
    <property type="match status" value="1"/>
</dbReference>
<dbReference type="InterPro" id="IPR036265">
    <property type="entry name" value="HIT-like_sf"/>
</dbReference>
<evidence type="ECO:0000256" key="3">
    <source>
        <dbReference type="PROSITE-ProRule" id="PRU00464"/>
    </source>
</evidence>
<dbReference type="Gene3D" id="3.30.428.10">
    <property type="entry name" value="HIT-like"/>
    <property type="match status" value="1"/>
</dbReference>
<evidence type="ECO:0000313" key="6">
    <source>
        <dbReference type="Proteomes" id="UP000018735"/>
    </source>
</evidence>
<protein>
    <submittedName>
        <fullName evidence="5">Histidine triad nucleotide-binding protein</fullName>
    </submittedName>
</protein>
<dbReference type="GO" id="GO:0009117">
    <property type="term" value="P:nucleotide metabolic process"/>
    <property type="evidence" value="ECO:0007669"/>
    <property type="project" value="TreeGrafter"/>
</dbReference>
<feature type="active site" description="Tele-AMP-histidine intermediate" evidence="1">
    <location>
        <position position="112"/>
    </location>
</feature>
<dbReference type="InterPro" id="IPR011146">
    <property type="entry name" value="HIT-like"/>
</dbReference>
<dbReference type="PANTHER" id="PTHR46648">
    <property type="entry name" value="HIT FAMILY PROTEIN 1"/>
    <property type="match status" value="1"/>
</dbReference>
<dbReference type="eggNOG" id="COG0537">
    <property type="taxonomic scope" value="Bacteria"/>
</dbReference>
<sequence>MFTNSLEKINMTTTNCVFCKIINNEIQAHVVAQNDLAIAFLDAFPVSNGHTLVIPKKHHQDFSHTPKEEMHAVTDLAQEVVKLLDRSDLNVHGYNYLSNQASIAGQEVFHFHLHIIPKYATKEGFGFKTNKVNILDLEEVIKLIRP</sequence>
<dbReference type="CDD" id="cd01277">
    <property type="entry name" value="HINT_subgroup"/>
    <property type="match status" value="1"/>
</dbReference>
<dbReference type="SUPFAM" id="SSF54197">
    <property type="entry name" value="HIT-like"/>
    <property type="match status" value="1"/>
</dbReference>
<dbReference type="KEGG" id="mgz:GCW_02870"/>
<dbReference type="RefSeq" id="WP_023893703.1">
    <property type="nucleotide sequence ID" value="NC_023030.2"/>
</dbReference>
<feature type="domain" description="HIT" evidence="4">
    <location>
        <begin position="17"/>
        <end position="125"/>
    </location>
</feature>